<accession>A0A511MES4</accession>
<dbReference type="EMBL" id="BJXA01000015">
    <property type="protein sequence ID" value="GEM38356.1"/>
    <property type="molecule type" value="Genomic_DNA"/>
</dbReference>
<evidence type="ECO:0008006" key="5">
    <source>
        <dbReference type="Google" id="ProtNLM"/>
    </source>
</evidence>
<feature type="transmembrane region" description="Helical" evidence="2">
    <location>
        <begin position="37"/>
        <end position="58"/>
    </location>
</feature>
<comment type="caution">
    <text evidence="3">The sequence shown here is derived from an EMBL/GenBank/DDBJ whole genome shotgun (WGS) entry which is preliminary data.</text>
</comment>
<organism evidence="3 4">
    <name type="scientific">Nocardia ninae NBRC 108245</name>
    <dbReference type="NCBI Taxonomy" id="1210091"/>
    <lineage>
        <taxon>Bacteria</taxon>
        <taxon>Bacillati</taxon>
        <taxon>Actinomycetota</taxon>
        <taxon>Actinomycetes</taxon>
        <taxon>Mycobacteriales</taxon>
        <taxon>Nocardiaceae</taxon>
        <taxon>Nocardia</taxon>
    </lineage>
</organism>
<proteinExistence type="predicted"/>
<reference evidence="3 4" key="1">
    <citation type="submission" date="2019-07" db="EMBL/GenBank/DDBJ databases">
        <title>Whole genome shotgun sequence of Nocardia ninae NBRC 108245.</title>
        <authorList>
            <person name="Hosoyama A."/>
            <person name="Uohara A."/>
            <person name="Ohji S."/>
            <person name="Ichikawa N."/>
        </authorList>
    </citation>
    <scope>NUCLEOTIDE SEQUENCE [LARGE SCALE GENOMIC DNA]</scope>
    <source>
        <strain evidence="3 4">NBRC 108245</strain>
    </source>
</reference>
<name>A0A511MES4_9NOCA</name>
<feature type="compositionally biased region" description="Low complexity" evidence="1">
    <location>
        <begin position="7"/>
        <end position="19"/>
    </location>
</feature>
<feature type="region of interest" description="Disordered" evidence="1">
    <location>
        <begin position="1"/>
        <end position="24"/>
    </location>
</feature>
<evidence type="ECO:0000256" key="2">
    <source>
        <dbReference type="SAM" id="Phobius"/>
    </source>
</evidence>
<dbReference type="RefSeq" id="WP_246180872.1">
    <property type="nucleotide sequence ID" value="NZ_BJXA01000015.1"/>
</dbReference>
<protein>
    <recommendedName>
        <fullName evidence="5">DoxX family protein</fullName>
    </recommendedName>
</protein>
<keyword evidence="2" id="KW-0472">Membrane</keyword>
<keyword evidence="2" id="KW-0812">Transmembrane</keyword>
<feature type="transmembrane region" description="Helical" evidence="2">
    <location>
        <begin position="108"/>
        <end position="128"/>
    </location>
</feature>
<feature type="transmembrane region" description="Helical" evidence="2">
    <location>
        <begin position="209"/>
        <end position="230"/>
    </location>
</feature>
<gene>
    <name evidence="3" type="ORF">NN4_28750</name>
</gene>
<keyword evidence="4" id="KW-1185">Reference proteome</keyword>
<evidence type="ECO:0000256" key="1">
    <source>
        <dbReference type="SAM" id="MobiDB-lite"/>
    </source>
</evidence>
<feature type="transmembrane region" description="Helical" evidence="2">
    <location>
        <begin position="242"/>
        <end position="262"/>
    </location>
</feature>
<dbReference type="AlphaFoldDB" id="A0A511MES4"/>
<evidence type="ECO:0000313" key="4">
    <source>
        <dbReference type="Proteomes" id="UP000321424"/>
    </source>
</evidence>
<sequence length="456" mass="50453">MATIDVTGTTTARPAAATAPHGPSDLSPRRWNPFTRILFRFCFLYFGLYCLAAPVMLYEFTGLFRSWLPDDALIWLIRLLEPALSWVGHTIFDVDVVVILNGSGDQSIYWILQFCLLIVALVGTLAWTTLDTRRTEYRRLAGWLLLGLRLCVAAQMVHYGLAKVIPVQMPEPDLTTLLTPVGDLTPFTLLWNQVGVSPEYQTLLGTAELVAGLLLFIPRTALLGTILAVVSMAQVFILNMTFGVPVKLFSGHLLLIGLVLLAPEARRLTAVLVWNRSTEPSTTPYPFHTPRVRRIAAGAQAALALWVTVSMTYLTWDIWQMVGPDRPKPALYGIWTVTEFLRDGHSVPPLLTADDIRWRTVIFDHVGQISYQLTDGTLITAPGTVDATTHRIAIAGAPSGDTPSATLTFEQSATDRTTLTGNLGPHPVAITLQRVDPDTFPLRSTTFRWIQDRPAR</sequence>
<dbReference type="Proteomes" id="UP000321424">
    <property type="component" value="Unassembled WGS sequence"/>
</dbReference>
<keyword evidence="2" id="KW-1133">Transmembrane helix</keyword>
<feature type="transmembrane region" description="Helical" evidence="2">
    <location>
        <begin position="140"/>
        <end position="161"/>
    </location>
</feature>
<evidence type="ECO:0000313" key="3">
    <source>
        <dbReference type="EMBL" id="GEM38356.1"/>
    </source>
</evidence>